<evidence type="ECO:0000256" key="8">
    <source>
        <dbReference type="SAM" id="Phobius"/>
    </source>
</evidence>
<proteinExistence type="inferred from homology"/>
<dbReference type="Proteomes" id="UP001152484">
    <property type="component" value="Unassembled WGS sequence"/>
</dbReference>
<evidence type="ECO:0000256" key="1">
    <source>
        <dbReference type="ARBA" id="ARBA00004479"/>
    </source>
</evidence>
<keyword evidence="4 9" id="KW-0732">Signal</keyword>
<accession>A0A9P0YY83</accession>
<reference evidence="11" key="1">
    <citation type="submission" date="2022-07" db="EMBL/GenBank/DDBJ databases">
        <authorList>
            <person name="Macas J."/>
            <person name="Novak P."/>
            <person name="Neumann P."/>
        </authorList>
    </citation>
    <scope>NUCLEOTIDE SEQUENCE</scope>
</reference>
<name>A0A9P0YY83_CUSEU</name>
<sequence>MTGKRWVAAVVMAVVLMLLRPQNGAAIWFSLPATGTKCLSEQIYSSAVVLGNYYAFSDRDVLPAPAIAVQVKSPVGKIVYEKEHVKGNVTVGRFSFTTTEAGMHVACFRLLTHHQFNSTAAAAALTVSLDWKIGIFAKDWESLAKAHNIQGLQLQFTKLEETAKAIRQNTIHLMIKDLKMQRVSKTTNKRVACFSFISVGLCILVSALQVWHLKTFFRNKKLI</sequence>
<gene>
    <name evidence="11" type="ORF">CEURO_LOCUS7167</name>
</gene>
<evidence type="ECO:0000256" key="4">
    <source>
        <dbReference type="ARBA" id="ARBA00022729"/>
    </source>
</evidence>
<evidence type="ECO:0000256" key="9">
    <source>
        <dbReference type="SAM" id="SignalP"/>
    </source>
</evidence>
<dbReference type="Pfam" id="PF01105">
    <property type="entry name" value="EMP24_GP25L"/>
    <property type="match status" value="1"/>
</dbReference>
<dbReference type="PANTHER" id="PTHR22811">
    <property type="entry name" value="TRANSMEMBRANE EMP24 DOMAIN-CONTAINING PROTEIN"/>
    <property type="match status" value="1"/>
</dbReference>
<dbReference type="OrthoDB" id="759142at2759"/>
<feature type="signal peptide" evidence="9">
    <location>
        <begin position="1"/>
        <end position="24"/>
    </location>
</feature>
<comment type="caution">
    <text evidence="11">The sequence shown here is derived from an EMBL/GenBank/DDBJ whole genome shotgun (WGS) entry which is preliminary data.</text>
</comment>
<protein>
    <recommendedName>
        <fullName evidence="10">GOLD domain-containing protein</fullName>
    </recommendedName>
</protein>
<dbReference type="GO" id="GO:0016020">
    <property type="term" value="C:membrane"/>
    <property type="evidence" value="ECO:0007669"/>
    <property type="project" value="UniProtKB-SubCell"/>
</dbReference>
<dbReference type="InterPro" id="IPR015720">
    <property type="entry name" value="Emp24-like"/>
</dbReference>
<evidence type="ECO:0000256" key="2">
    <source>
        <dbReference type="ARBA" id="ARBA00007104"/>
    </source>
</evidence>
<evidence type="ECO:0000313" key="11">
    <source>
        <dbReference type="EMBL" id="CAH9079606.1"/>
    </source>
</evidence>
<organism evidence="11 12">
    <name type="scientific">Cuscuta europaea</name>
    <name type="common">European dodder</name>
    <dbReference type="NCBI Taxonomy" id="41803"/>
    <lineage>
        <taxon>Eukaryota</taxon>
        <taxon>Viridiplantae</taxon>
        <taxon>Streptophyta</taxon>
        <taxon>Embryophyta</taxon>
        <taxon>Tracheophyta</taxon>
        <taxon>Spermatophyta</taxon>
        <taxon>Magnoliopsida</taxon>
        <taxon>eudicotyledons</taxon>
        <taxon>Gunneridae</taxon>
        <taxon>Pentapetalae</taxon>
        <taxon>asterids</taxon>
        <taxon>lamiids</taxon>
        <taxon>Solanales</taxon>
        <taxon>Convolvulaceae</taxon>
        <taxon>Cuscuteae</taxon>
        <taxon>Cuscuta</taxon>
        <taxon>Cuscuta subgen. Cuscuta</taxon>
    </lineage>
</organism>
<evidence type="ECO:0000256" key="7">
    <source>
        <dbReference type="RuleBase" id="RU003827"/>
    </source>
</evidence>
<dbReference type="SMART" id="SM01190">
    <property type="entry name" value="EMP24_GP25L"/>
    <property type="match status" value="1"/>
</dbReference>
<comment type="similarity">
    <text evidence="2 7">Belongs to the EMP24/GP25L family.</text>
</comment>
<feature type="transmembrane region" description="Helical" evidence="8">
    <location>
        <begin position="194"/>
        <end position="213"/>
    </location>
</feature>
<dbReference type="AlphaFoldDB" id="A0A9P0YY83"/>
<keyword evidence="5 8" id="KW-1133">Transmembrane helix</keyword>
<dbReference type="EMBL" id="CAMAPE010000011">
    <property type="protein sequence ID" value="CAH9079606.1"/>
    <property type="molecule type" value="Genomic_DNA"/>
</dbReference>
<evidence type="ECO:0000256" key="3">
    <source>
        <dbReference type="ARBA" id="ARBA00022692"/>
    </source>
</evidence>
<feature type="chain" id="PRO_5040296434" description="GOLD domain-containing protein" evidence="9">
    <location>
        <begin position="25"/>
        <end position="223"/>
    </location>
</feature>
<dbReference type="InterPro" id="IPR009038">
    <property type="entry name" value="GOLD_dom"/>
</dbReference>
<evidence type="ECO:0000256" key="6">
    <source>
        <dbReference type="ARBA" id="ARBA00023136"/>
    </source>
</evidence>
<comment type="subcellular location">
    <subcellularLocation>
        <location evidence="1 7">Membrane</location>
        <topology evidence="1 7">Single-pass type I membrane protein</topology>
    </subcellularLocation>
</comment>
<keyword evidence="3 7" id="KW-0812">Transmembrane</keyword>
<keyword evidence="12" id="KW-1185">Reference proteome</keyword>
<dbReference type="PROSITE" id="PS50866">
    <property type="entry name" value="GOLD"/>
    <property type="match status" value="1"/>
</dbReference>
<evidence type="ECO:0000313" key="12">
    <source>
        <dbReference type="Proteomes" id="UP001152484"/>
    </source>
</evidence>
<evidence type="ECO:0000259" key="10">
    <source>
        <dbReference type="PROSITE" id="PS50866"/>
    </source>
</evidence>
<feature type="domain" description="GOLD" evidence="10">
    <location>
        <begin position="36"/>
        <end position="133"/>
    </location>
</feature>
<evidence type="ECO:0000256" key="5">
    <source>
        <dbReference type="ARBA" id="ARBA00022989"/>
    </source>
</evidence>
<keyword evidence="6 8" id="KW-0472">Membrane</keyword>